<dbReference type="Gene3D" id="3.30.450.380">
    <property type="match status" value="1"/>
</dbReference>
<evidence type="ECO:0000259" key="2">
    <source>
        <dbReference type="Pfam" id="PF00437"/>
    </source>
</evidence>
<evidence type="ECO:0000313" key="3">
    <source>
        <dbReference type="EMBL" id="MFD1180876.1"/>
    </source>
</evidence>
<proteinExistence type="inferred from homology"/>
<dbReference type="Gene3D" id="3.40.50.300">
    <property type="entry name" value="P-loop containing nucleotide triphosphate hydrolases"/>
    <property type="match status" value="1"/>
</dbReference>
<gene>
    <name evidence="3" type="ORF">ACFQ2Z_05855</name>
</gene>
<dbReference type="InterPro" id="IPR027417">
    <property type="entry name" value="P-loop_NTPase"/>
</dbReference>
<comment type="similarity">
    <text evidence="1">Belongs to the GSP E family.</text>
</comment>
<organism evidence="3 4">
    <name type="scientific">Paenibacillus timonensis</name>
    <dbReference type="NCBI Taxonomy" id="225915"/>
    <lineage>
        <taxon>Bacteria</taxon>
        <taxon>Bacillati</taxon>
        <taxon>Bacillota</taxon>
        <taxon>Bacilli</taxon>
        <taxon>Bacillales</taxon>
        <taxon>Paenibacillaceae</taxon>
        <taxon>Paenibacillus</taxon>
    </lineage>
</organism>
<feature type="domain" description="Bacterial type II secretion system protein E" evidence="2">
    <location>
        <begin position="170"/>
        <end position="348"/>
    </location>
</feature>
<dbReference type="EMBL" id="JBHTKZ010000006">
    <property type="protein sequence ID" value="MFD1180876.1"/>
    <property type="molecule type" value="Genomic_DNA"/>
</dbReference>
<dbReference type="Proteomes" id="UP001597211">
    <property type="component" value="Unassembled WGS sequence"/>
</dbReference>
<protein>
    <submittedName>
        <fullName evidence="3">ATPase, T2SS/T4P/T4SS family</fullName>
    </submittedName>
</protein>
<sequence>MNNAALFFSATESKAFNEVLQDVQSYLSCKYATLMSRKPEEQKQQLISYMSQYLTDNRLHVPGLSFDELVDRLFAEMVEYSFLTRYLFSREVEEININGYNDVKISYTDGRILPADEQFTSPEHAVDVIRRLLHQSGMILDYSQPIVRGHLANNIRITVFGPPVTDKEKGIAASIRIINPQKLAREDFIESGTATADMLDFLSLCLRYGLSMCVTGATGSGKTTLMSWLLSTIPYDKRIFTIEQGAREFDLVVTDESGHVLNNIVHTVTRSSEDPRQHIDQEKLLEFALTANPDVICVGEMKSAEAFAAQEAARTGHTVITTTHANSCLSTYYRMVTLCTQKYEMNDTTLYNLVTEAFPLVLFVKKLEDNSRRIMEITECRILPDGQREVIPLYRYAVHSTREIAGKTIIDGGYEKVNDISPGLKKRLLENGLPLSRLTTLLGGENG</sequence>
<reference evidence="4" key="1">
    <citation type="journal article" date="2019" name="Int. J. Syst. Evol. Microbiol.">
        <title>The Global Catalogue of Microorganisms (GCM) 10K type strain sequencing project: providing services to taxonomists for standard genome sequencing and annotation.</title>
        <authorList>
            <consortium name="The Broad Institute Genomics Platform"/>
            <consortium name="The Broad Institute Genome Sequencing Center for Infectious Disease"/>
            <person name="Wu L."/>
            <person name="Ma J."/>
        </authorList>
    </citation>
    <scope>NUCLEOTIDE SEQUENCE [LARGE SCALE GENOMIC DNA]</scope>
    <source>
        <strain evidence="4">CCUG 48216</strain>
    </source>
</reference>
<dbReference type="RefSeq" id="WP_240267679.1">
    <property type="nucleotide sequence ID" value="NZ_JAKSXN010000003.1"/>
</dbReference>
<dbReference type="SUPFAM" id="SSF52540">
    <property type="entry name" value="P-loop containing nucleoside triphosphate hydrolases"/>
    <property type="match status" value="1"/>
</dbReference>
<dbReference type="PANTHER" id="PTHR30486:SF6">
    <property type="entry name" value="TYPE IV PILUS RETRACTATION ATPASE PILT"/>
    <property type="match status" value="1"/>
</dbReference>
<evidence type="ECO:0000313" key="4">
    <source>
        <dbReference type="Proteomes" id="UP001597211"/>
    </source>
</evidence>
<comment type="caution">
    <text evidence="3">The sequence shown here is derived from an EMBL/GenBank/DDBJ whole genome shotgun (WGS) entry which is preliminary data.</text>
</comment>
<dbReference type="CDD" id="cd01130">
    <property type="entry name" value="VirB11-like_ATPase"/>
    <property type="match status" value="1"/>
</dbReference>
<dbReference type="InterPro" id="IPR050921">
    <property type="entry name" value="T4SS_GSP_E_ATPase"/>
</dbReference>
<dbReference type="Pfam" id="PF00437">
    <property type="entry name" value="T2SSE"/>
    <property type="match status" value="1"/>
</dbReference>
<dbReference type="InterPro" id="IPR001482">
    <property type="entry name" value="T2SS/T4SS_dom"/>
</dbReference>
<dbReference type="PANTHER" id="PTHR30486">
    <property type="entry name" value="TWITCHING MOTILITY PROTEIN PILT"/>
    <property type="match status" value="1"/>
</dbReference>
<evidence type="ECO:0000256" key="1">
    <source>
        <dbReference type="ARBA" id="ARBA00006611"/>
    </source>
</evidence>
<accession>A0ABW3S7S0</accession>
<keyword evidence="4" id="KW-1185">Reference proteome</keyword>
<name>A0ABW3S7S0_9BACL</name>